<name>A0A085WLM3_9BACT</name>
<dbReference type="Gene3D" id="1.10.287.110">
    <property type="entry name" value="DnaJ domain"/>
    <property type="match status" value="1"/>
</dbReference>
<dbReference type="PRINTS" id="PR00625">
    <property type="entry name" value="JDOMAIN"/>
</dbReference>
<dbReference type="OrthoDB" id="9779889at2"/>
<feature type="region of interest" description="Disordered" evidence="1">
    <location>
        <begin position="172"/>
        <end position="191"/>
    </location>
</feature>
<keyword evidence="4" id="KW-1185">Reference proteome</keyword>
<dbReference type="InterPro" id="IPR052763">
    <property type="entry name" value="DnaJ_C4"/>
</dbReference>
<dbReference type="CDD" id="cd06257">
    <property type="entry name" value="DnaJ"/>
    <property type="match status" value="1"/>
</dbReference>
<proteinExistence type="predicted"/>
<gene>
    <name evidence="3" type="ORF">DB31_7823</name>
</gene>
<evidence type="ECO:0000256" key="1">
    <source>
        <dbReference type="SAM" id="MobiDB-lite"/>
    </source>
</evidence>
<feature type="compositionally biased region" description="Polar residues" evidence="1">
    <location>
        <begin position="85"/>
        <end position="102"/>
    </location>
</feature>
<dbReference type="RefSeq" id="WP_052420079.1">
    <property type="nucleotide sequence ID" value="NZ_JMCB01000006.1"/>
</dbReference>
<organism evidence="3 4">
    <name type="scientific">Hyalangium minutum</name>
    <dbReference type="NCBI Taxonomy" id="394096"/>
    <lineage>
        <taxon>Bacteria</taxon>
        <taxon>Pseudomonadati</taxon>
        <taxon>Myxococcota</taxon>
        <taxon>Myxococcia</taxon>
        <taxon>Myxococcales</taxon>
        <taxon>Cystobacterineae</taxon>
        <taxon>Archangiaceae</taxon>
        <taxon>Hyalangium</taxon>
    </lineage>
</organism>
<evidence type="ECO:0000313" key="4">
    <source>
        <dbReference type="Proteomes" id="UP000028725"/>
    </source>
</evidence>
<evidence type="ECO:0000313" key="3">
    <source>
        <dbReference type="EMBL" id="KFE68586.1"/>
    </source>
</evidence>
<dbReference type="Pfam" id="PF00226">
    <property type="entry name" value="DnaJ"/>
    <property type="match status" value="1"/>
</dbReference>
<protein>
    <submittedName>
        <fullName evidence="3">DnaJ-class molecular chaperone CbpA</fullName>
    </submittedName>
</protein>
<dbReference type="EMBL" id="JMCB01000006">
    <property type="protein sequence ID" value="KFE68586.1"/>
    <property type="molecule type" value="Genomic_DNA"/>
</dbReference>
<dbReference type="Proteomes" id="UP000028725">
    <property type="component" value="Unassembled WGS sequence"/>
</dbReference>
<reference evidence="3 4" key="1">
    <citation type="submission" date="2014-04" db="EMBL/GenBank/DDBJ databases">
        <title>Genome assembly of Hyalangium minutum DSM 14724.</title>
        <authorList>
            <person name="Sharma G."/>
            <person name="Subramanian S."/>
        </authorList>
    </citation>
    <scope>NUCLEOTIDE SEQUENCE [LARGE SCALE GENOMIC DNA]</scope>
    <source>
        <strain evidence="3 4">DSM 14724</strain>
    </source>
</reference>
<dbReference type="SMART" id="SM00271">
    <property type="entry name" value="DnaJ"/>
    <property type="match status" value="1"/>
</dbReference>
<dbReference type="AlphaFoldDB" id="A0A085WLM3"/>
<sequence>MNHYQVLGVEETASQETIKSARLKKAKEFHPDTHPGDPALEEKMKRINEAYEVLGDEERRKKYDAKLAKERAVKKESAVPKPTGNPATASWEQVRKSWQAQAARSPKPTQPPVAAQGGPVWRKPLVVPAMVARPATKARSSDSGWDLDTLLKVLGTAGAAFLTYKVIRNSGSRWDPTVQRRRGPDGRFRSS</sequence>
<feature type="region of interest" description="Disordered" evidence="1">
    <location>
        <begin position="70"/>
        <end position="122"/>
    </location>
</feature>
<accession>A0A085WLM3</accession>
<feature type="domain" description="J" evidence="2">
    <location>
        <begin position="2"/>
        <end position="67"/>
    </location>
</feature>
<dbReference type="PANTHER" id="PTHR44825:SF1">
    <property type="entry name" value="DNAJ HOMOLOG SUBFAMILY C MEMBER 4"/>
    <property type="match status" value="1"/>
</dbReference>
<comment type="caution">
    <text evidence="3">The sequence shown here is derived from an EMBL/GenBank/DDBJ whole genome shotgun (WGS) entry which is preliminary data.</text>
</comment>
<dbReference type="PROSITE" id="PS50076">
    <property type="entry name" value="DNAJ_2"/>
    <property type="match status" value="1"/>
</dbReference>
<feature type="compositionally biased region" description="Basic and acidic residues" evidence="1">
    <location>
        <begin position="182"/>
        <end position="191"/>
    </location>
</feature>
<dbReference type="InterPro" id="IPR001623">
    <property type="entry name" value="DnaJ_domain"/>
</dbReference>
<dbReference type="SUPFAM" id="SSF46565">
    <property type="entry name" value="Chaperone J-domain"/>
    <property type="match status" value="1"/>
</dbReference>
<dbReference type="PANTHER" id="PTHR44825">
    <property type="match status" value="1"/>
</dbReference>
<dbReference type="STRING" id="394096.DB31_7823"/>
<evidence type="ECO:0000259" key="2">
    <source>
        <dbReference type="PROSITE" id="PS50076"/>
    </source>
</evidence>
<dbReference type="InterPro" id="IPR036869">
    <property type="entry name" value="J_dom_sf"/>
</dbReference>